<evidence type="ECO:0000313" key="2">
    <source>
        <dbReference type="Proteomes" id="UP000503278"/>
    </source>
</evidence>
<dbReference type="KEGG" id="mrob:HH214_13255"/>
<gene>
    <name evidence="1" type="ORF">HH214_13255</name>
</gene>
<dbReference type="RefSeq" id="WP_169608360.1">
    <property type="nucleotide sequence ID" value="NZ_CP051682.1"/>
</dbReference>
<dbReference type="Proteomes" id="UP000503278">
    <property type="component" value="Chromosome"/>
</dbReference>
<proteinExistence type="predicted"/>
<protein>
    <submittedName>
        <fullName evidence="1">Uncharacterized protein</fullName>
    </submittedName>
</protein>
<organism evidence="1 2">
    <name type="scientific">Mucilaginibacter robiniae</name>
    <dbReference type="NCBI Taxonomy" id="2728022"/>
    <lineage>
        <taxon>Bacteria</taxon>
        <taxon>Pseudomonadati</taxon>
        <taxon>Bacteroidota</taxon>
        <taxon>Sphingobacteriia</taxon>
        <taxon>Sphingobacteriales</taxon>
        <taxon>Sphingobacteriaceae</taxon>
        <taxon>Mucilaginibacter</taxon>
    </lineage>
</organism>
<reference evidence="1 2" key="1">
    <citation type="submission" date="2020-04" db="EMBL/GenBank/DDBJ databases">
        <title>Genome sequencing of novel species.</title>
        <authorList>
            <person name="Heo J."/>
            <person name="Kim S.-J."/>
            <person name="Kim J.-S."/>
            <person name="Hong S.-B."/>
            <person name="Kwon S.-W."/>
        </authorList>
    </citation>
    <scope>NUCLEOTIDE SEQUENCE [LARGE SCALE GENOMIC DNA]</scope>
    <source>
        <strain evidence="1 2">F39-2</strain>
    </source>
</reference>
<keyword evidence="2" id="KW-1185">Reference proteome</keyword>
<sequence length="185" mass="21280">MLTFTIGLHHLEIANSVLYDEGTADNLEQYDAVYLNEDHYKPTSLYIIKLYQDGKLIKNVLIGALGSGIGIHRSSQVIEQDRMVICCCDMVFCLSLPELDLLWKTKADWAVCFEIFKYMEDYIVHGEIDISRIDKDGKIMWQQSGADIFTTAEGKNDFILTKDYILATDWGYCKYKFDFDGNRLS</sequence>
<name>A0A7L5E8R3_9SPHI</name>
<dbReference type="EMBL" id="CP051682">
    <property type="protein sequence ID" value="QJD96766.1"/>
    <property type="molecule type" value="Genomic_DNA"/>
</dbReference>
<accession>A0A7L5E8R3</accession>
<evidence type="ECO:0000313" key="1">
    <source>
        <dbReference type="EMBL" id="QJD96766.1"/>
    </source>
</evidence>
<dbReference type="AlphaFoldDB" id="A0A7L5E8R3"/>